<evidence type="ECO:0000313" key="2">
    <source>
        <dbReference type="EMBL" id="ABJ07929.1"/>
    </source>
</evidence>
<name>Q07JF5_RHOP5</name>
<accession>Q07JF5</accession>
<dbReference type="KEGG" id="rpe:RPE_4003"/>
<organism evidence="2">
    <name type="scientific">Rhodopseudomonas palustris (strain BisA53)</name>
    <dbReference type="NCBI Taxonomy" id="316055"/>
    <lineage>
        <taxon>Bacteria</taxon>
        <taxon>Pseudomonadati</taxon>
        <taxon>Pseudomonadota</taxon>
        <taxon>Alphaproteobacteria</taxon>
        <taxon>Hyphomicrobiales</taxon>
        <taxon>Nitrobacteraceae</taxon>
        <taxon>Rhodopseudomonas</taxon>
    </lineage>
</organism>
<dbReference type="InterPro" id="IPR011009">
    <property type="entry name" value="Kinase-like_dom_sf"/>
</dbReference>
<dbReference type="STRING" id="316055.RPE_4003"/>
<gene>
    <name evidence="2" type="ordered locus">RPE_4003</name>
</gene>
<dbReference type="SUPFAM" id="SSF56112">
    <property type="entry name" value="Protein kinase-like (PK-like)"/>
    <property type="match status" value="1"/>
</dbReference>
<dbReference type="Gene3D" id="3.90.1200.10">
    <property type="match status" value="1"/>
</dbReference>
<dbReference type="AlphaFoldDB" id="Q07JF5"/>
<dbReference type="InterPro" id="IPR002575">
    <property type="entry name" value="Aminoglycoside_PTrfase"/>
</dbReference>
<proteinExistence type="predicted"/>
<protein>
    <recommendedName>
        <fullName evidence="1">Aminoglycoside phosphotransferase domain-containing protein</fullName>
    </recommendedName>
</protein>
<dbReference type="HOGENOM" id="CLU_663709_0_0_5"/>
<evidence type="ECO:0000259" key="1">
    <source>
        <dbReference type="Pfam" id="PF01636"/>
    </source>
</evidence>
<sequence>MANALVDWLTQEMQTVLSRPQVVTRHAASRVSAGAAPAFTRQIAEQLVAEALQHGLSAGRQKIEHESLGGGNTADHVGRLHTSLPFAFKMDANSRKLAEEALTIRAIKNNKLLPDLFRDAWPTVFAVRTEAPYAYLMEYFPKDEGWVSLEDRLYPKSDGAPISQADVLRWTTRILDVLFSGLESSVDRRLLPNLEEDYVSRIKDRLESAAKRDDRFQSQHLEINGQRLKPWREYVAILDRRRDSILAMTPRFSTIVHGDPNPGNMMLNVTSAEVAVRLIDPKEWHWGDYLFDVAKLTHFLQHTGPIEKPAQGAPAPSVTYSKTGDGARFDHSYAIPLWTDRAVTMCLERAGQFAKQHDDTQWQMRYRLGMASNLLGLPIGRLTHKTNPKPDSAMILYCEGLIWLDLFCKHWEDA</sequence>
<dbReference type="EMBL" id="CP000463">
    <property type="protein sequence ID" value="ABJ07929.1"/>
    <property type="molecule type" value="Genomic_DNA"/>
</dbReference>
<feature type="domain" description="Aminoglycoside phosphotransferase" evidence="1">
    <location>
        <begin position="208"/>
        <end position="301"/>
    </location>
</feature>
<reference evidence="2" key="1">
    <citation type="submission" date="2006-09" db="EMBL/GenBank/DDBJ databases">
        <title>Complete sequence of Rhodopseudomonas palustris BisA53.</title>
        <authorList>
            <consortium name="US DOE Joint Genome Institute"/>
            <person name="Copeland A."/>
            <person name="Lucas S."/>
            <person name="Lapidus A."/>
            <person name="Barry K."/>
            <person name="Detter J.C."/>
            <person name="Glavina del Rio T."/>
            <person name="Hammon N."/>
            <person name="Israni S."/>
            <person name="Dalin E."/>
            <person name="Tice H."/>
            <person name="Pitluck S."/>
            <person name="Chain P."/>
            <person name="Malfatti S."/>
            <person name="Shin M."/>
            <person name="Vergez L."/>
            <person name="Schmutz J."/>
            <person name="Larimer F."/>
            <person name="Land M."/>
            <person name="Hauser L."/>
            <person name="Pelletier D.A."/>
            <person name="Kyrpides N."/>
            <person name="Kim E."/>
            <person name="Harwood C.S."/>
            <person name="Oda Y."/>
            <person name="Richardson P."/>
        </authorList>
    </citation>
    <scope>NUCLEOTIDE SEQUENCE [LARGE SCALE GENOMIC DNA]</scope>
    <source>
        <strain evidence="2">BisA53</strain>
    </source>
</reference>
<dbReference type="Pfam" id="PF01636">
    <property type="entry name" value="APH"/>
    <property type="match status" value="1"/>
</dbReference>
<dbReference type="OrthoDB" id="3806873at2"/>